<dbReference type="CDD" id="cd00209">
    <property type="entry name" value="DHFR"/>
    <property type="match status" value="1"/>
</dbReference>
<dbReference type="InterPro" id="IPR001796">
    <property type="entry name" value="DHFR_dom"/>
</dbReference>
<comment type="function">
    <text evidence="7">Key enzyme in folate metabolism. Catalyzes an essential reaction for de novo glycine and purine synthesis, and for DNA precursor synthesis.</text>
</comment>
<accession>A0ABP9WG51</accession>
<evidence type="ECO:0000256" key="6">
    <source>
        <dbReference type="ARBA" id="ARBA00023002"/>
    </source>
</evidence>
<comment type="pathway">
    <text evidence="1 7">Cofactor biosynthesis; tetrahydrofolate biosynthesis; 5,6,7,8-tetrahydrofolate from 7,8-dihydrofolate: step 1/1.</text>
</comment>
<comment type="catalytic activity">
    <reaction evidence="7">
        <text>(6S)-5,6,7,8-tetrahydrofolate + NADP(+) = 7,8-dihydrofolate + NADPH + H(+)</text>
        <dbReference type="Rhea" id="RHEA:15009"/>
        <dbReference type="ChEBI" id="CHEBI:15378"/>
        <dbReference type="ChEBI" id="CHEBI:57451"/>
        <dbReference type="ChEBI" id="CHEBI:57453"/>
        <dbReference type="ChEBI" id="CHEBI:57783"/>
        <dbReference type="ChEBI" id="CHEBI:58349"/>
        <dbReference type="EC" id="1.5.1.3"/>
    </reaction>
</comment>
<dbReference type="PANTHER" id="PTHR48069">
    <property type="entry name" value="DIHYDROFOLATE REDUCTASE"/>
    <property type="match status" value="1"/>
</dbReference>
<keyword evidence="4 7" id="KW-0554">One-carbon metabolism</keyword>
<evidence type="ECO:0000256" key="9">
    <source>
        <dbReference type="RuleBase" id="RU004474"/>
    </source>
</evidence>
<dbReference type="Gene3D" id="3.40.430.10">
    <property type="entry name" value="Dihydrofolate Reductase, subunit A"/>
    <property type="match status" value="1"/>
</dbReference>
<feature type="active site" description="Nucleophile" evidence="8">
    <location>
        <position position="124"/>
    </location>
</feature>
<dbReference type="InterPro" id="IPR012259">
    <property type="entry name" value="DHFR"/>
</dbReference>
<dbReference type="PROSITE" id="PS00075">
    <property type="entry name" value="DHFR_1"/>
    <property type="match status" value="1"/>
</dbReference>
<evidence type="ECO:0000256" key="5">
    <source>
        <dbReference type="ARBA" id="ARBA00022857"/>
    </source>
</evidence>
<comment type="similarity">
    <text evidence="2 7 9">Belongs to the dihydrofolate reductase family.</text>
</comment>
<organism evidence="11 12">
    <name type="scientific">Demequina sediminis</name>
    <dbReference type="NCBI Taxonomy" id="1930058"/>
    <lineage>
        <taxon>Bacteria</taxon>
        <taxon>Bacillati</taxon>
        <taxon>Actinomycetota</taxon>
        <taxon>Actinomycetes</taxon>
        <taxon>Micrococcales</taxon>
        <taxon>Demequinaceae</taxon>
        <taxon>Demequina</taxon>
    </lineage>
</organism>
<feature type="domain" description="DHFR" evidence="10">
    <location>
        <begin position="2"/>
        <end position="166"/>
    </location>
</feature>
<dbReference type="EMBL" id="BAABRR010000005">
    <property type="protein sequence ID" value="GAA5518782.1"/>
    <property type="molecule type" value="Genomic_DNA"/>
</dbReference>
<evidence type="ECO:0000256" key="2">
    <source>
        <dbReference type="ARBA" id="ARBA00009539"/>
    </source>
</evidence>
<evidence type="ECO:0000313" key="12">
    <source>
        <dbReference type="Proteomes" id="UP001426770"/>
    </source>
</evidence>
<evidence type="ECO:0000256" key="4">
    <source>
        <dbReference type="ARBA" id="ARBA00022563"/>
    </source>
</evidence>
<proteinExistence type="inferred from homology"/>
<name>A0ABP9WG51_9MICO</name>
<dbReference type="PROSITE" id="PS51330">
    <property type="entry name" value="DHFR_2"/>
    <property type="match status" value="1"/>
</dbReference>
<evidence type="ECO:0000256" key="7">
    <source>
        <dbReference type="PIRNR" id="PIRNR000194"/>
    </source>
</evidence>
<keyword evidence="5 7" id="KW-0521">NADP</keyword>
<dbReference type="PANTHER" id="PTHR48069:SF3">
    <property type="entry name" value="DIHYDROFOLATE REDUCTASE"/>
    <property type="match status" value="1"/>
</dbReference>
<dbReference type="InterPro" id="IPR017925">
    <property type="entry name" value="DHFR_CS"/>
</dbReference>
<sequence>MAVKAIWAQARDAAGRPVIGRGGTMPWHLPADLAHFREATRGGAVIMGRRTWESLPPRFRPLPGRVNVVVTSGEAPEGAQRAASLPQALELVAALSPGTDAWVIGGARLFVEALAVAEELEVTEIDIEVEGDTFAPEVTAGSWAASAGPWSATDDGPRHRFVTYRRRP</sequence>
<reference evidence="11 12" key="1">
    <citation type="submission" date="2024-02" db="EMBL/GenBank/DDBJ databases">
        <title>Lysinimicrobium sediminis NBRC 112286.</title>
        <authorList>
            <person name="Ichikawa N."/>
            <person name="Katano-Makiyama Y."/>
            <person name="Hidaka K."/>
        </authorList>
    </citation>
    <scope>NUCLEOTIDE SEQUENCE [LARGE SCALE GENOMIC DNA]</scope>
    <source>
        <strain evidence="11 12">NBRC 112286</strain>
    </source>
</reference>
<dbReference type="SUPFAM" id="SSF53597">
    <property type="entry name" value="Dihydrofolate reductase-like"/>
    <property type="match status" value="1"/>
</dbReference>
<dbReference type="EC" id="1.5.1.3" evidence="3 7"/>
<dbReference type="InterPro" id="IPR024072">
    <property type="entry name" value="DHFR-like_dom_sf"/>
</dbReference>
<dbReference type="Pfam" id="PF00186">
    <property type="entry name" value="DHFR_1"/>
    <property type="match status" value="1"/>
</dbReference>
<dbReference type="Proteomes" id="UP001426770">
    <property type="component" value="Unassembled WGS sequence"/>
</dbReference>
<evidence type="ECO:0000256" key="1">
    <source>
        <dbReference type="ARBA" id="ARBA00004903"/>
    </source>
</evidence>
<evidence type="ECO:0000256" key="3">
    <source>
        <dbReference type="ARBA" id="ARBA00012856"/>
    </source>
</evidence>
<evidence type="ECO:0000313" key="11">
    <source>
        <dbReference type="EMBL" id="GAA5518782.1"/>
    </source>
</evidence>
<dbReference type="PIRSF" id="PIRSF000194">
    <property type="entry name" value="DHFR"/>
    <property type="match status" value="1"/>
</dbReference>
<dbReference type="InterPro" id="IPR031158">
    <property type="entry name" value="GH10_AS"/>
</dbReference>
<keyword evidence="12" id="KW-1185">Reference proteome</keyword>
<protein>
    <recommendedName>
        <fullName evidence="3 7">Dihydrofolate reductase</fullName>
        <ecNumber evidence="3 7">1.5.1.3</ecNumber>
    </recommendedName>
</protein>
<dbReference type="RefSeq" id="WP_286216377.1">
    <property type="nucleotide sequence ID" value="NZ_AP027736.1"/>
</dbReference>
<gene>
    <name evidence="11" type="primary">folA</name>
    <name evidence="11" type="ORF">Lsed01_01215</name>
</gene>
<comment type="caution">
    <text evidence="11">The sequence shown here is derived from an EMBL/GenBank/DDBJ whole genome shotgun (WGS) entry which is preliminary data.</text>
</comment>
<dbReference type="PRINTS" id="PR00070">
    <property type="entry name" value="DHFR"/>
</dbReference>
<evidence type="ECO:0000259" key="10">
    <source>
        <dbReference type="PROSITE" id="PS51330"/>
    </source>
</evidence>
<keyword evidence="6 7" id="KW-0560">Oxidoreductase</keyword>
<evidence type="ECO:0000256" key="8">
    <source>
        <dbReference type="PROSITE-ProRule" id="PRU10061"/>
    </source>
</evidence>
<dbReference type="PROSITE" id="PS00591">
    <property type="entry name" value="GH10_1"/>
    <property type="match status" value="1"/>
</dbReference>